<dbReference type="GO" id="GO:0005634">
    <property type="term" value="C:nucleus"/>
    <property type="evidence" value="ECO:0007669"/>
    <property type="project" value="TreeGrafter"/>
</dbReference>
<proteinExistence type="predicted"/>
<dbReference type="Proteomes" id="UP000037035">
    <property type="component" value="Unassembled WGS sequence"/>
</dbReference>
<dbReference type="OrthoDB" id="1737128at2759"/>
<dbReference type="VEuPathDB" id="FungiDB:VP01_6737g2"/>
<gene>
    <name evidence="1" type="ORF">VP01_6737g2</name>
</gene>
<dbReference type="GO" id="GO:0006357">
    <property type="term" value="P:regulation of transcription by RNA polymerase II"/>
    <property type="evidence" value="ECO:0007669"/>
    <property type="project" value="TreeGrafter"/>
</dbReference>
<dbReference type="PANTHER" id="PTHR46169">
    <property type="entry name" value="DNA REPLICATION-RELATED ELEMENT FACTOR, ISOFORM A"/>
    <property type="match status" value="1"/>
</dbReference>
<evidence type="ECO:0000313" key="1">
    <source>
        <dbReference type="EMBL" id="KNZ47034.1"/>
    </source>
</evidence>
<dbReference type="InterPro" id="IPR012337">
    <property type="entry name" value="RNaseH-like_sf"/>
</dbReference>
<sequence>MAAALSLEIPHLKGNTPLGVLPKEQPLSTTMANSPTLSTTPNPMNIFYVTSPPDGANLNVKTILKRVHGLCTFPDIHAKGILGLDIDVKTRWNSTFKMMKQCLLLQKLCDHFCKDSAKTRPYILLSAKWDQRRYMMNLLKPLSEATELLCASRYPTLNSALPVYIVLIQHLRIAQQGLYDQE</sequence>
<protein>
    <submittedName>
        <fullName evidence="1">Uncharacterized protein</fullName>
    </submittedName>
</protein>
<evidence type="ECO:0000313" key="2">
    <source>
        <dbReference type="Proteomes" id="UP000037035"/>
    </source>
</evidence>
<comment type="caution">
    <text evidence="1">The sequence shown here is derived from an EMBL/GenBank/DDBJ whole genome shotgun (WGS) entry which is preliminary data.</text>
</comment>
<dbReference type="PANTHER" id="PTHR46169:SF29">
    <property type="entry name" value="DNA REPLICATION-RELATED ELEMENT FACTOR, ISOFORM A"/>
    <property type="match status" value="1"/>
</dbReference>
<reference evidence="1 2" key="1">
    <citation type="submission" date="2015-08" db="EMBL/GenBank/DDBJ databases">
        <title>Next Generation Sequencing and Analysis of the Genome of Puccinia sorghi L Schw, the Causal Agent of Maize Common Rust.</title>
        <authorList>
            <person name="Rochi L."/>
            <person name="Burguener G."/>
            <person name="Darino M."/>
            <person name="Turjanski A."/>
            <person name="Kreff E."/>
            <person name="Dieguez M.J."/>
            <person name="Sacco F."/>
        </authorList>
    </citation>
    <scope>NUCLEOTIDE SEQUENCE [LARGE SCALE GENOMIC DNA]</scope>
    <source>
        <strain evidence="1 2">RO10H11247</strain>
    </source>
</reference>
<dbReference type="InterPro" id="IPR052717">
    <property type="entry name" value="Vacuolar_transposase_reg"/>
</dbReference>
<dbReference type="AlphaFoldDB" id="A0A0L6UEQ9"/>
<keyword evidence="2" id="KW-1185">Reference proteome</keyword>
<dbReference type="SUPFAM" id="SSF53098">
    <property type="entry name" value="Ribonuclease H-like"/>
    <property type="match status" value="1"/>
</dbReference>
<name>A0A0L6UEQ9_9BASI</name>
<organism evidence="1 2">
    <name type="scientific">Puccinia sorghi</name>
    <dbReference type="NCBI Taxonomy" id="27349"/>
    <lineage>
        <taxon>Eukaryota</taxon>
        <taxon>Fungi</taxon>
        <taxon>Dikarya</taxon>
        <taxon>Basidiomycota</taxon>
        <taxon>Pucciniomycotina</taxon>
        <taxon>Pucciniomycetes</taxon>
        <taxon>Pucciniales</taxon>
        <taxon>Pucciniaceae</taxon>
        <taxon>Puccinia</taxon>
    </lineage>
</organism>
<accession>A0A0L6UEQ9</accession>
<dbReference type="EMBL" id="LAVV01012092">
    <property type="protein sequence ID" value="KNZ47034.1"/>
    <property type="molecule type" value="Genomic_DNA"/>
</dbReference>